<name>A0ABQ2D492_9DEIO</name>
<evidence type="ECO:0000313" key="3">
    <source>
        <dbReference type="Proteomes" id="UP000632222"/>
    </source>
</evidence>
<proteinExistence type="predicted"/>
<organism evidence="2 3">
    <name type="scientific">Deinococcus roseus</name>
    <dbReference type="NCBI Taxonomy" id="392414"/>
    <lineage>
        <taxon>Bacteria</taxon>
        <taxon>Thermotogati</taxon>
        <taxon>Deinococcota</taxon>
        <taxon>Deinococci</taxon>
        <taxon>Deinococcales</taxon>
        <taxon>Deinococcaceae</taxon>
        <taxon>Deinococcus</taxon>
    </lineage>
</organism>
<keyword evidence="3" id="KW-1185">Reference proteome</keyword>
<reference evidence="3" key="1">
    <citation type="journal article" date="2019" name="Int. J. Syst. Evol. Microbiol.">
        <title>The Global Catalogue of Microorganisms (GCM) 10K type strain sequencing project: providing services to taxonomists for standard genome sequencing and annotation.</title>
        <authorList>
            <consortium name="The Broad Institute Genomics Platform"/>
            <consortium name="The Broad Institute Genome Sequencing Center for Infectious Disease"/>
            <person name="Wu L."/>
            <person name="Ma J."/>
        </authorList>
    </citation>
    <scope>NUCLEOTIDE SEQUENCE [LARGE SCALE GENOMIC DNA]</scope>
    <source>
        <strain evidence="3">JCM 14370</strain>
    </source>
</reference>
<feature type="transmembrane region" description="Helical" evidence="1">
    <location>
        <begin position="75"/>
        <end position="95"/>
    </location>
</feature>
<sequence>MNGLRFLTALFPKTFREHYGAEICRDIQEMHREIQKEEGKWAANLYLMRAGSNVLQVALSEHWQQDMHMLRTQPATLIPAILLAGFTITGVLAFGQSMVNSGAENVGMLRWMNPGITTQEVTSEARYQPLKQAIEEVYHPSSIKILEFQRNQGGLKGGFWEHSRVLWVSVVSPQMVKEVRTSWVFPSVKEEIKVRFEQFWKLNSAERVQSFKVQMQGIVAALQVPGFDAQVFCAASPAVPATFMYQDQPEHIRQVKMHSMAGVDIYPAYDGEINPKMRHLYDAEARVWYTPHQQSSYALETADEEPCVEASHQIWDASGKLIW</sequence>
<evidence type="ECO:0000256" key="1">
    <source>
        <dbReference type="SAM" id="Phobius"/>
    </source>
</evidence>
<dbReference type="EMBL" id="BMOD01000015">
    <property type="protein sequence ID" value="GGJ45528.1"/>
    <property type="molecule type" value="Genomic_DNA"/>
</dbReference>
<accession>A0ABQ2D492</accession>
<dbReference type="Proteomes" id="UP000632222">
    <property type="component" value="Unassembled WGS sequence"/>
</dbReference>
<protein>
    <submittedName>
        <fullName evidence="2">Uncharacterized protein</fullName>
    </submittedName>
</protein>
<gene>
    <name evidence="2" type="ORF">GCM10008938_34840</name>
</gene>
<keyword evidence="1" id="KW-0812">Transmembrane</keyword>
<keyword evidence="1" id="KW-1133">Transmembrane helix</keyword>
<evidence type="ECO:0000313" key="2">
    <source>
        <dbReference type="EMBL" id="GGJ45528.1"/>
    </source>
</evidence>
<keyword evidence="1" id="KW-0472">Membrane</keyword>
<comment type="caution">
    <text evidence="2">The sequence shown here is derived from an EMBL/GenBank/DDBJ whole genome shotgun (WGS) entry which is preliminary data.</text>
</comment>